<keyword evidence="1" id="KW-0472">Membrane</keyword>
<evidence type="ECO:0000313" key="3">
    <source>
        <dbReference type="Proteomes" id="UP000036503"/>
    </source>
</evidence>
<feature type="transmembrane region" description="Helical" evidence="1">
    <location>
        <begin position="43"/>
        <end position="65"/>
    </location>
</feature>
<dbReference type="STRING" id="39029.BSR42_05295"/>
<gene>
    <name evidence="2" type="ORF">AB840_09215</name>
</gene>
<feature type="transmembrane region" description="Helical" evidence="1">
    <location>
        <begin position="77"/>
        <end position="94"/>
    </location>
</feature>
<protein>
    <recommendedName>
        <fullName evidence="4">QueT transporter</fullName>
    </recommendedName>
</protein>
<sequence length="164" mass="18090">MYNFLANTKRMTISSMVIALYVAVLYVTQGISFGAYQIRIATALYALAFLYPFLVVPLGIANLIANFLFGGLGPLDMAGGCFVGMTAAWAIVQIRTQGWNVWLTALPIWLVPSFFVSMWLSYLLHLPYWTLAASLSVGQLPPAICGVFLIHALVKTYSYHKEGI</sequence>
<dbReference type="Pfam" id="PF06177">
    <property type="entry name" value="QueT"/>
    <property type="match status" value="1"/>
</dbReference>
<dbReference type="InParanoid" id="A0A0J6WUK1"/>
<dbReference type="InterPro" id="IPR010387">
    <property type="entry name" value="QueT"/>
</dbReference>
<feature type="transmembrane region" description="Helical" evidence="1">
    <location>
        <begin position="12"/>
        <end position="36"/>
    </location>
</feature>
<feature type="transmembrane region" description="Helical" evidence="1">
    <location>
        <begin position="128"/>
        <end position="154"/>
    </location>
</feature>
<dbReference type="PANTHER" id="PTHR40044">
    <property type="entry name" value="INTEGRAL MEMBRANE PROTEIN-RELATED"/>
    <property type="match status" value="1"/>
</dbReference>
<evidence type="ECO:0000256" key="1">
    <source>
        <dbReference type="SAM" id="Phobius"/>
    </source>
</evidence>
<name>A0A0J6WUK1_9FIRM</name>
<dbReference type="RefSeq" id="WP_048514549.1">
    <property type="nucleotide sequence ID" value="NZ_FUXD01000030.1"/>
</dbReference>
<dbReference type="EMBL" id="LEKT01000029">
    <property type="protein sequence ID" value="KMO86209.1"/>
    <property type="molecule type" value="Genomic_DNA"/>
</dbReference>
<evidence type="ECO:0000313" key="2">
    <source>
        <dbReference type="EMBL" id="KMO86209.1"/>
    </source>
</evidence>
<keyword evidence="1" id="KW-1133">Transmembrane helix</keyword>
<keyword evidence="3" id="KW-1185">Reference proteome</keyword>
<organism evidence="2 3">
    <name type="scientific">Megasphaera cerevisiae DSM 20462</name>
    <dbReference type="NCBI Taxonomy" id="1122219"/>
    <lineage>
        <taxon>Bacteria</taxon>
        <taxon>Bacillati</taxon>
        <taxon>Bacillota</taxon>
        <taxon>Negativicutes</taxon>
        <taxon>Veillonellales</taxon>
        <taxon>Veillonellaceae</taxon>
        <taxon>Megasphaera</taxon>
    </lineage>
</organism>
<dbReference type="PANTHER" id="PTHR40044:SF1">
    <property type="entry name" value="INTEGRAL MEMBRANE PROTEIN"/>
    <property type="match status" value="1"/>
</dbReference>
<dbReference type="Proteomes" id="UP000036503">
    <property type="component" value="Unassembled WGS sequence"/>
</dbReference>
<proteinExistence type="predicted"/>
<dbReference type="OrthoDB" id="1706970at2"/>
<dbReference type="PATRIC" id="fig|1122219.3.peg.1555"/>
<keyword evidence="1" id="KW-0812">Transmembrane</keyword>
<reference evidence="2 3" key="1">
    <citation type="submission" date="2015-06" db="EMBL/GenBank/DDBJ databases">
        <title>Draft genome sequence of beer spoilage bacterium Megasphaera cerevisiae type strain 20462.</title>
        <authorList>
            <person name="Kutumbaka K."/>
            <person name="Pasmowitz J."/>
            <person name="Mategko J."/>
            <person name="Reyes D."/>
            <person name="Friedrich A."/>
            <person name="Han S."/>
            <person name="Martens-Habbena W."/>
            <person name="Neal-McKinney J."/>
            <person name="Janagama H.K."/>
            <person name="Nadala C."/>
            <person name="Samadpour M."/>
        </authorList>
    </citation>
    <scope>NUCLEOTIDE SEQUENCE [LARGE SCALE GENOMIC DNA]</scope>
    <source>
        <strain evidence="2 3">DSM 20462</strain>
    </source>
</reference>
<feature type="transmembrane region" description="Helical" evidence="1">
    <location>
        <begin position="101"/>
        <end position="122"/>
    </location>
</feature>
<accession>A0A0J6WUK1</accession>
<comment type="caution">
    <text evidence="2">The sequence shown here is derived from an EMBL/GenBank/DDBJ whole genome shotgun (WGS) entry which is preliminary data.</text>
</comment>
<evidence type="ECO:0008006" key="4">
    <source>
        <dbReference type="Google" id="ProtNLM"/>
    </source>
</evidence>
<dbReference type="AlphaFoldDB" id="A0A0J6WUK1"/>